<evidence type="ECO:0000256" key="9">
    <source>
        <dbReference type="ARBA" id="ARBA00023242"/>
    </source>
</evidence>
<keyword evidence="6" id="KW-0805">Transcription regulation</keyword>
<evidence type="ECO:0000259" key="12">
    <source>
        <dbReference type="PROSITE" id="PS50157"/>
    </source>
</evidence>
<dbReference type="SMART" id="SM00355">
    <property type="entry name" value="ZnF_C2H2"/>
    <property type="match status" value="4"/>
</dbReference>
<keyword evidence="8" id="KW-0804">Transcription</keyword>
<evidence type="ECO:0000256" key="4">
    <source>
        <dbReference type="ARBA" id="ARBA00022771"/>
    </source>
</evidence>
<feature type="region of interest" description="Disordered" evidence="11">
    <location>
        <begin position="339"/>
        <end position="382"/>
    </location>
</feature>
<dbReference type="FunFam" id="3.30.160.60:FF:000432">
    <property type="entry name" value="zinc finger protein Gfi-1b isoform X1"/>
    <property type="match status" value="1"/>
</dbReference>
<dbReference type="InterPro" id="IPR013087">
    <property type="entry name" value="Znf_C2H2_type"/>
</dbReference>
<feature type="domain" description="C2H2-type" evidence="12">
    <location>
        <begin position="238"/>
        <end position="265"/>
    </location>
</feature>
<evidence type="ECO:0000256" key="6">
    <source>
        <dbReference type="ARBA" id="ARBA00023015"/>
    </source>
</evidence>
<evidence type="ECO:0000256" key="1">
    <source>
        <dbReference type="ARBA" id="ARBA00004123"/>
    </source>
</evidence>
<feature type="compositionally biased region" description="Basic and acidic residues" evidence="11">
    <location>
        <begin position="373"/>
        <end position="382"/>
    </location>
</feature>
<protein>
    <submittedName>
        <fullName evidence="13">Zinc finger protein sens</fullName>
    </submittedName>
</protein>
<dbReference type="AlphaFoldDB" id="A0A146KX59"/>
<evidence type="ECO:0000256" key="5">
    <source>
        <dbReference type="ARBA" id="ARBA00022833"/>
    </source>
</evidence>
<feature type="non-terminal residue" evidence="13">
    <location>
        <position position="1"/>
    </location>
</feature>
<accession>A0A146KX59</accession>
<dbReference type="PANTHER" id="PTHR23235:SF142">
    <property type="entry name" value="ZINC FINGER PROTEIN 384"/>
    <property type="match status" value="1"/>
</dbReference>
<evidence type="ECO:0000313" key="13">
    <source>
        <dbReference type="EMBL" id="JAP99339.1"/>
    </source>
</evidence>
<evidence type="ECO:0000256" key="2">
    <source>
        <dbReference type="ARBA" id="ARBA00022723"/>
    </source>
</evidence>
<dbReference type="GO" id="GO:0000981">
    <property type="term" value="F:DNA-binding transcription factor activity, RNA polymerase II-specific"/>
    <property type="evidence" value="ECO:0007669"/>
    <property type="project" value="TreeGrafter"/>
</dbReference>
<evidence type="ECO:0000256" key="10">
    <source>
        <dbReference type="PROSITE-ProRule" id="PRU00042"/>
    </source>
</evidence>
<dbReference type="EMBL" id="GDHC01019289">
    <property type="protein sequence ID" value="JAP99339.1"/>
    <property type="molecule type" value="Transcribed_RNA"/>
</dbReference>
<evidence type="ECO:0000256" key="7">
    <source>
        <dbReference type="ARBA" id="ARBA00023125"/>
    </source>
</evidence>
<gene>
    <name evidence="13" type="primary">sens_0</name>
    <name evidence="13" type="ORF">g.72283</name>
</gene>
<organism evidence="13">
    <name type="scientific">Lygus hesperus</name>
    <name type="common">Western plant bug</name>
    <dbReference type="NCBI Taxonomy" id="30085"/>
    <lineage>
        <taxon>Eukaryota</taxon>
        <taxon>Metazoa</taxon>
        <taxon>Ecdysozoa</taxon>
        <taxon>Arthropoda</taxon>
        <taxon>Hexapoda</taxon>
        <taxon>Insecta</taxon>
        <taxon>Pterygota</taxon>
        <taxon>Neoptera</taxon>
        <taxon>Paraneoptera</taxon>
        <taxon>Hemiptera</taxon>
        <taxon>Heteroptera</taxon>
        <taxon>Panheteroptera</taxon>
        <taxon>Cimicomorpha</taxon>
        <taxon>Miridae</taxon>
        <taxon>Mirini</taxon>
        <taxon>Lygus</taxon>
    </lineage>
</organism>
<dbReference type="GO" id="GO:0003002">
    <property type="term" value="P:regionalization"/>
    <property type="evidence" value="ECO:0007669"/>
    <property type="project" value="UniProtKB-ARBA"/>
</dbReference>
<dbReference type="PROSITE" id="PS50157">
    <property type="entry name" value="ZINC_FINGER_C2H2_2"/>
    <property type="match status" value="4"/>
</dbReference>
<sequence>HRGRLRVGSGVIGEASYVLIGQEHLPPRPFHPLLSSNHDPPPESLDSPTSLALVFHRQPFEKVERVCVSTASIIISTMLDGAGRLPPPGSLTPPSVSPPPPLWRIPQYHPVIHHSSTFKSEFNSSYPPLIPYLWHQSLFVPYSPASQEPVDLSPHRAGSEVTGSTPEKAWTEVRIEDEDEGEDKPLNLSTKPRRPAEIWSPWSLVDPKSPQSDLHSPPQPPSSTTVTPVSHTTSERSFQCKQCGKTFKRSSTLSTHLLIHSDTRPYPCQYCGKRFHQKSDMKKHTYIHTGEKPHKCVVCSKAFSQSSNLITHMRKHTGYKPFACGLCDKAFQRKVDLRRHRESQHPNATWPGDANVKPWTPDTTTPSPLDEESVIKKPKMEF</sequence>
<feature type="domain" description="C2H2-type" evidence="12">
    <location>
        <begin position="322"/>
        <end position="345"/>
    </location>
</feature>
<proteinExistence type="predicted"/>
<dbReference type="SUPFAM" id="SSF57667">
    <property type="entry name" value="beta-beta-alpha zinc fingers"/>
    <property type="match status" value="2"/>
</dbReference>
<dbReference type="GO" id="GO:0005634">
    <property type="term" value="C:nucleus"/>
    <property type="evidence" value="ECO:0007669"/>
    <property type="project" value="UniProtKB-SubCell"/>
</dbReference>
<dbReference type="GO" id="GO:0000978">
    <property type="term" value="F:RNA polymerase II cis-regulatory region sequence-specific DNA binding"/>
    <property type="evidence" value="ECO:0007669"/>
    <property type="project" value="TreeGrafter"/>
</dbReference>
<dbReference type="GO" id="GO:0009887">
    <property type="term" value="P:animal organ morphogenesis"/>
    <property type="evidence" value="ECO:0007669"/>
    <property type="project" value="UniProtKB-ARBA"/>
</dbReference>
<dbReference type="PANTHER" id="PTHR23235">
    <property type="entry name" value="KRUEPPEL-LIKE TRANSCRIPTION FACTOR"/>
    <property type="match status" value="1"/>
</dbReference>
<dbReference type="FunFam" id="3.30.160.60:FF:000208">
    <property type="entry name" value="zinc finger protein Gfi-1b"/>
    <property type="match status" value="1"/>
</dbReference>
<dbReference type="FunFam" id="3.30.160.60:FF:000148">
    <property type="entry name" value="zinc finger protein Gfi-1"/>
    <property type="match status" value="1"/>
</dbReference>
<comment type="subcellular location">
    <subcellularLocation>
        <location evidence="1">Nucleus</location>
    </subcellularLocation>
</comment>
<keyword evidence="5" id="KW-0862">Zinc</keyword>
<evidence type="ECO:0000256" key="11">
    <source>
        <dbReference type="SAM" id="MobiDB-lite"/>
    </source>
</evidence>
<evidence type="ECO:0000256" key="8">
    <source>
        <dbReference type="ARBA" id="ARBA00023163"/>
    </source>
</evidence>
<dbReference type="InterPro" id="IPR036236">
    <property type="entry name" value="Znf_C2H2_sf"/>
</dbReference>
<keyword evidence="7" id="KW-0238">DNA-binding</keyword>
<keyword evidence="9" id="KW-0539">Nucleus</keyword>
<dbReference type="FunFam" id="3.30.160.60:FF:000245">
    <property type="entry name" value="zinc finger protein Gfi-1"/>
    <property type="match status" value="1"/>
</dbReference>
<feature type="compositionally biased region" description="Low complexity" evidence="11">
    <location>
        <begin position="222"/>
        <end position="232"/>
    </location>
</feature>
<keyword evidence="2" id="KW-0479">Metal-binding</keyword>
<keyword evidence="4 10" id="KW-0863">Zinc-finger</keyword>
<reference evidence="13" key="1">
    <citation type="journal article" date="2016" name="Gigascience">
        <title>De novo construction of an expanded transcriptome assembly for the western tarnished plant bug, Lygus hesperus.</title>
        <authorList>
            <person name="Tassone E.E."/>
            <person name="Geib S.M."/>
            <person name="Hall B."/>
            <person name="Fabrick J.A."/>
            <person name="Brent C.S."/>
            <person name="Hull J.J."/>
        </authorList>
    </citation>
    <scope>NUCLEOTIDE SEQUENCE</scope>
</reference>
<feature type="domain" description="C2H2-type" evidence="12">
    <location>
        <begin position="266"/>
        <end position="293"/>
    </location>
</feature>
<dbReference type="Gene3D" id="3.30.160.60">
    <property type="entry name" value="Classic Zinc Finger"/>
    <property type="match status" value="4"/>
</dbReference>
<evidence type="ECO:0000256" key="3">
    <source>
        <dbReference type="ARBA" id="ARBA00022737"/>
    </source>
</evidence>
<feature type="region of interest" description="Disordered" evidence="11">
    <location>
        <begin position="145"/>
        <end position="233"/>
    </location>
</feature>
<keyword evidence="3" id="KW-0677">Repeat</keyword>
<dbReference type="GO" id="GO:0008270">
    <property type="term" value="F:zinc ion binding"/>
    <property type="evidence" value="ECO:0007669"/>
    <property type="project" value="UniProtKB-KW"/>
</dbReference>
<feature type="domain" description="C2H2-type" evidence="12">
    <location>
        <begin position="294"/>
        <end position="321"/>
    </location>
</feature>
<dbReference type="Pfam" id="PF00096">
    <property type="entry name" value="zf-C2H2"/>
    <property type="match status" value="4"/>
</dbReference>
<name>A0A146KX59_LYGHE</name>
<dbReference type="PROSITE" id="PS00028">
    <property type="entry name" value="ZINC_FINGER_C2H2_1"/>
    <property type="match status" value="4"/>
</dbReference>
<dbReference type="GO" id="GO:0000122">
    <property type="term" value="P:negative regulation of transcription by RNA polymerase II"/>
    <property type="evidence" value="ECO:0007669"/>
    <property type="project" value="UniProtKB-ARBA"/>
</dbReference>